<accession>A0A7R9AFF9</accession>
<dbReference type="SUPFAM" id="SSF47986">
    <property type="entry name" value="DEATH domain"/>
    <property type="match status" value="2"/>
</dbReference>
<dbReference type="InterPro" id="IPR001315">
    <property type="entry name" value="CARD"/>
</dbReference>
<dbReference type="Pfam" id="PF00619">
    <property type="entry name" value="CARD"/>
    <property type="match status" value="1"/>
</dbReference>
<dbReference type="Gene3D" id="1.10.533.10">
    <property type="entry name" value="Death Domain, Fas"/>
    <property type="match status" value="2"/>
</dbReference>
<keyword evidence="3" id="KW-1185">Reference proteome</keyword>
<reference evidence="2" key="1">
    <citation type="submission" date="2020-11" db="EMBL/GenBank/DDBJ databases">
        <authorList>
            <person name="Tran Van P."/>
        </authorList>
    </citation>
    <scope>NUCLEOTIDE SEQUENCE</scope>
</reference>
<dbReference type="EMBL" id="LR905066">
    <property type="protein sequence ID" value="CAD7253254.1"/>
    <property type="molecule type" value="Genomic_DNA"/>
</dbReference>
<name>A0A7R9AFF9_9CRUS</name>
<dbReference type="PROSITE" id="PS50209">
    <property type="entry name" value="CARD"/>
    <property type="match status" value="1"/>
</dbReference>
<dbReference type="AlphaFoldDB" id="A0A7R9AFF9"/>
<sequence>MTTHGPAISAIMAEHKNTFQQYIDLEEILLCLKRKNVIQDDEYHDLMEETREKKKKQTLFLLKKIPAAGDNAFLLFLECLKKRHMNLAEALLKSLDQEDEAYAKEVRIKWQGDSSAASQGTTGHPAGSSKKQDLYSWDKINERRLQIRDKYMVDTLELLRTLEQTSVFTYLEAKQVREITDLRKQYDELFNVLTSKNPKKYVPIFLQALVDMDREDVRDFLQGLHVDGKP</sequence>
<evidence type="ECO:0000313" key="2">
    <source>
        <dbReference type="EMBL" id="CAD7253254.1"/>
    </source>
</evidence>
<proteinExistence type="predicted"/>
<gene>
    <name evidence="2" type="ORF">DSTB1V02_LOCUS13004</name>
</gene>
<dbReference type="GO" id="GO:0042981">
    <property type="term" value="P:regulation of apoptotic process"/>
    <property type="evidence" value="ECO:0007669"/>
    <property type="project" value="InterPro"/>
</dbReference>
<dbReference type="CDD" id="cd01671">
    <property type="entry name" value="CARD"/>
    <property type="match status" value="1"/>
</dbReference>
<dbReference type="Proteomes" id="UP000677054">
    <property type="component" value="Unassembled WGS sequence"/>
</dbReference>
<feature type="domain" description="CARD" evidence="1">
    <location>
        <begin position="25"/>
        <end position="95"/>
    </location>
</feature>
<organism evidence="2">
    <name type="scientific">Darwinula stevensoni</name>
    <dbReference type="NCBI Taxonomy" id="69355"/>
    <lineage>
        <taxon>Eukaryota</taxon>
        <taxon>Metazoa</taxon>
        <taxon>Ecdysozoa</taxon>
        <taxon>Arthropoda</taxon>
        <taxon>Crustacea</taxon>
        <taxon>Oligostraca</taxon>
        <taxon>Ostracoda</taxon>
        <taxon>Podocopa</taxon>
        <taxon>Podocopida</taxon>
        <taxon>Darwinulocopina</taxon>
        <taxon>Darwinuloidea</taxon>
        <taxon>Darwinulidae</taxon>
        <taxon>Darwinula</taxon>
    </lineage>
</organism>
<evidence type="ECO:0000313" key="3">
    <source>
        <dbReference type="Proteomes" id="UP000677054"/>
    </source>
</evidence>
<dbReference type="EMBL" id="CAJPEV010005549">
    <property type="protein sequence ID" value="CAG0903268.1"/>
    <property type="molecule type" value="Genomic_DNA"/>
</dbReference>
<dbReference type="InterPro" id="IPR011029">
    <property type="entry name" value="DEATH-like_dom_sf"/>
</dbReference>
<protein>
    <recommendedName>
        <fullName evidence="1">CARD domain-containing protein</fullName>
    </recommendedName>
</protein>
<evidence type="ECO:0000259" key="1">
    <source>
        <dbReference type="PROSITE" id="PS50209"/>
    </source>
</evidence>